<dbReference type="GO" id="GO:0005829">
    <property type="term" value="C:cytosol"/>
    <property type="evidence" value="ECO:0007669"/>
    <property type="project" value="TreeGrafter"/>
</dbReference>
<dbReference type="SUPFAM" id="SSF117281">
    <property type="entry name" value="Kelch motif"/>
    <property type="match status" value="1"/>
</dbReference>
<keyword evidence="2" id="KW-1133">Transmembrane helix</keyword>
<dbReference type="PANTHER" id="PTHR46407:SF21">
    <property type="entry name" value="F-BOX_KELCH-REPEAT PROTEIN SKIP20"/>
    <property type="match status" value="1"/>
</dbReference>
<keyword evidence="2" id="KW-0812">Transmembrane</keyword>
<proteinExistence type="predicted"/>
<dbReference type="CDD" id="cd22152">
    <property type="entry name" value="F-box_AtAFR-like"/>
    <property type="match status" value="1"/>
</dbReference>
<organism evidence="4 5">
    <name type="scientific">Zingiber officinale</name>
    <name type="common">Ginger</name>
    <name type="synonym">Amomum zingiber</name>
    <dbReference type="NCBI Taxonomy" id="94328"/>
    <lineage>
        <taxon>Eukaryota</taxon>
        <taxon>Viridiplantae</taxon>
        <taxon>Streptophyta</taxon>
        <taxon>Embryophyta</taxon>
        <taxon>Tracheophyta</taxon>
        <taxon>Spermatophyta</taxon>
        <taxon>Magnoliopsida</taxon>
        <taxon>Liliopsida</taxon>
        <taxon>Zingiberales</taxon>
        <taxon>Zingiberaceae</taxon>
        <taxon>Zingiber</taxon>
    </lineage>
</organism>
<dbReference type="InterPro" id="IPR044595">
    <property type="entry name" value="KMD1-4"/>
</dbReference>
<feature type="region of interest" description="Disordered" evidence="1">
    <location>
        <begin position="1"/>
        <end position="22"/>
    </location>
</feature>
<gene>
    <name evidence="4" type="ORF">ZIOFF_073493</name>
</gene>
<dbReference type="InterPro" id="IPR036047">
    <property type="entry name" value="F-box-like_dom_sf"/>
</dbReference>
<feature type="compositionally biased region" description="Polar residues" evidence="1">
    <location>
        <begin position="1"/>
        <end position="15"/>
    </location>
</feature>
<dbReference type="Pfam" id="PF00646">
    <property type="entry name" value="F-box"/>
    <property type="match status" value="1"/>
</dbReference>
<keyword evidence="2" id="KW-0472">Membrane</keyword>
<protein>
    <recommendedName>
        <fullName evidence="3">F-box domain-containing protein</fullName>
    </recommendedName>
</protein>
<dbReference type="GO" id="GO:2000762">
    <property type="term" value="P:regulation of phenylpropanoid metabolic process"/>
    <property type="evidence" value="ECO:0007669"/>
    <property type="project" value="InterPro"/>
</dbReference>
<dbReference type="PANTHER" id="PTHR46407">
    <property type="entry name" value="OS02G0208700 PROTEIN"/>
    <property type="match status" value="1"/>
</dbReference>
<dbReference type="SMART" id="SM00256">
    <property type="entry name" value="FBOX"/>
    <property type="match status" value="1"/>
</dbReference>
<dbReference type="GO" id="GO:0080037">
    <property type="term" value="P:negative regulation of cytokinin-activated signaling pathway"/>
    <property type="evidence" value="ECO:0007669"/>
    <property type="project" value="InterPro"/>
</dbReference>
<feature type="transmembrane region" description="Helical" evidence="2">
    <location>
        <begin position="58"/>
        <end position="76"/>
    </location>
</feature>
<evidence type="ECO:0000313" key="4">
    <source>
        <dbReference type="EMBL" id="KAG6468800.1"/>
    </source>
</evidence>
<keyword evidence="5" id="KW-1185">Reference proteome</keyword>
<dbReference type="Proteomes" id="UP000734854">
    <property type="component" value="Unassembled WGS sequence"/>
</dbReference>
<dbReference type="Gene3D" id="2.120.10.80">
    <property type="entry name" value="Kelch-type beta propeller"/>
    <property type="match status" value="1"/>
</dbReference>
<dbReference type="EMBL" id="JACMSC010000022">
    <property type="protein sequence ID" value="KAG6468800.1"/>
    <property type="molecule type" value="Genomic_DNA"/>
</dbReference>
<reference evidence="4 5" key="1">
    <citation type="submission" date="2020-08" db="EMBL/GenBank/DDBJ databases">
        <title>Plant Genome Project.</title>
        <authorList>
            <person name="Zhang R.-G."/>
        </authorList>
    </citation>
    <scope>NUCLEOTIDE SEQUENCE [LARGE SCALE GENOMIC DNA]</scope>
    <source>
        <tissue evidence="4">Rhizome</tissue>
    </source>
</reference>
<evidence type="ECO:0000256" key="2">
    <source>
        <dbReference type="SAM" id="Phobius"/>
    </source>
</evidence>
<comment type="caution">
    <text evidence="4">The sequence shown here is derived from an EMBL/GenBank/DDBJ whole genome shotgun (WGS) entry which is preliminary data.</text>
</comment>
<feature type="domain" description="F-box" evidence="3">
    <location>
        <begin position="85"/>
        <end position="125"/>
    </location>
</feature>
<dbReference type="AlphaFoldDB" id="A0A8J5C7G4"/>
<name>A0A8J5C7G4_ZINOF</name>
<dbReference type="InterPro" id="IPR006652">
    <property type="entry name" value="Kelch_1"/>
</dbReference>
<dbReference type="SUPFAM" id="SSF81383">
    <property type="entry name" value="F-box domain"/>
    <property type="match status" value="1"/>
</dbReference>
<dbReference type="SMART" id="SM00612">
    <property type="entry name" value="Kelch"/>
    <property type="match status" value="2"/>
</dbReference>
<dbReference type="InterPro" id="IPR015915">
    <property type="entry name" value="Kelch-typ_b-propeller"/>
</dbReference>
<sequence length="442" mass="48280">MATSSRTRLSKTQPQEPDLKSDPSTYFNMESFLLLLFLTASLLILPLILPPLPPPPSMLLLVPIGLLLVLLILAFMPTDELIPGLPNDVALDCLARVPHRFHPGLRLVSRGWRNLLTAPCFHQHRERIEATEDLIFLVQALLGKNSGGGGEKGDGATVSSPEAYGLSIYNATDGSWHRLATPKPIPLFAQVAAVDGKLVVMGGWDPVTLDPVTEVRVLDLKRGEWRIGASMVVARSFFACAAVAGKVYVAGGHDAWKNALQGAEAYDVEEDRWLDLPAMGEKRDECKGVAAGGRFWAVSGYGTEGQGRFLGAAEWYDADAGKWKREEGMWEWEEGVCVGLAGGRMWSVECGGGRENMVREYKGNGKGWREVAPLPARTRVRPSAAAIDGGERVFLVAEVEAEAEGMEPNRGWILEVASATWSRLEIPSRFNRFTFSTAAVRL</sequence>
<evidence type="ECO:0000259" key="3">
    <source>
        <dbReference type="SMART" id="SM00256"/>
    </source>
</evidence>
<feature type="transmembrane region" description="Helical" evidence="2">
    <location>
        <begin position="32"/>
        <end position="52"/>
    </location>
</feature>
<evidence type="ECO:0000256" key="1">
    <source>
        <dbReference type="SAM" id="MobiDB-lite"/>
    </source>
</evidence>
<dbReference type="Pfam" id="PF01344">
    <property type="entry name" value="Kelch_1"/>
    <property type="match status" value="2"/>
</dbReference>
<evidence type="ECO:0000313" key="5">
    <source>
        <dbReference type="Proteomes" id="UP000734854"/>
    </source>
</evidence>
<dbReference type="InterPro" id="IPR001810">
    <property type="entry name" value="F-box_dom"/>
</dbReference>
<accession>A0A8J5C7G4</accession>